<evidence type="ECO:0000256" key="1">
    <source>
        <dbReference type="ARBA" id="ARBA00008535"/>
    </source>
</evidence>
<dbReference type="OMA" id="MTRDDCF"/>
<dbReference type="GO" id="GO:0005525">
    <property type="term" value="F:GTP binding"/>
    <property type="evidence" value="ECO:0007669"/>
    <property type="project" value="UniProtKB-KW"/>
</dbReference>
<feature type="coiled-coil region" evidence="4">
    <location>
        <begin position="229"/>
        <end position="289"/>
    </location>
</feature>
<organism evidence="8 9">
    <name type="scientific">Astyanax mexicanus</name>
    <name type="common">Blind cave fish</name>
    <name type="synonym">Astyanax fasciatus mexicanus</name>
    <dbReference type="NCBI Taxonomy" id="7994"/>
    <lineage>
        <taxon>Eukaryota</taxon>
        <taxon>Metazoa</taxon>
        <taxon>Chordata</taxon>
        <taxon>Craniata</taxon>
        <taxon>Vertebrata</taxon>
        <taxon>Euteleostomi</taxon>
        <taxon>Actinopterygii</taxon>
        <taxon>Neopterygii</taxon>
        <taxon>Teleostei</taxon>
        <taxon>Ostariophysi</taxon>
        <taxon>Characiformes</taxon>
        <taxon>Characoidei</taxon>
        <taxon>Acestrorhamphidae</taxon>
        <taxon>Acestrorhamphinae</taxon>
        <taxon>Astyanax</taxon>
    </lineage>
</organism>
<accession>A0A8B9KMJ5</accession>
<evidence type="ECO:0000256" key="5">
    <source>
        <dbReference type="SAM" id="MobiDB-lite"/>
    </source>
</evidence>
<evidence type="ECO:0000313" key="8">
    <source>
        <dbReference type="Ensembl" id="ENSAMXP00005037347.1"/>
    </source>
</evidence>
<dbReference type="EMBL" id="JAICCE010000003">
    <property type="protein sequence ID" value="KAG9279142.1"/>
    <property type="molecule type" value="Genomic_DNA"/>
</dbReference>
<gene>
    <name evidence="7" type="primary">GIMAP7</name>
    <name evidence="7" type="ORF">AMEX_G4624</name>
</gene>
<evidence type="ECO:0000313" key="9">
    <source>
        <dbReference type="Proteomes" id="UP000694621"/>
    </source>
</evidence>
<dbReference type="Pfam" id="PF04548">
    <property type="entry name" value="AIG1"/>
    <property type="match status" value="1"/>
</dbReference>
<feature type="region of interest" description="Disordered" evidence="5">
    <location>
        <begin position="1"/>
        <end position="24"/>
    </location>
</feature>
<dbReference type="Ensembl" id="ENSAMXT00005040695.1">
    <property type="protein sequence ID" value="ENSAMXP00005037347.1"/>
    <property type="gene ID" value="ENSAMXG00005017769.1"/>
</dbReference>
<name>A0A8B9KMJ5_ASTMX</name>
<evidence type="ECO:0000313" key="7">
    <source>
        <dbReference type="EMBL" id="KAG9279142.1"/>
    </source>
</evidence>
<dbReference type="CDD" id="cd01852">
    <property type="entry name" value="AIG1"/>
    <property type="match status" value="1"/>
</dbReference>
<dbReference type="InterPro" id="IPR006703">
    <property type="entry name" value="G_AIG1"/>
</dbReference>
<feature type="domain" description="AIG1-type G" evidence="6">
    <location>
        <begin position="27"/>
        <end position="226"/>
    </location>
</feature>
<proteinExistence type="inferred from homology"/>
<dbReference type="InterPro" id="IPR045058">
    <property type="entry name" value="GIMA/IAN/Toc"/>
</dbReference>
<keyword evidence="3" id="KW-0342">GTP-binding</keyword>
<dbReference type="InterPro" id="IPR027417">
    <property type="entry name" value="P-loop_NTPase"/>
</dbReference>
<dbReference type="OrthoDB" id="5985928at2759"/>
<dbReference type="Proteomes" id="UP000752171">
    <property type="component" value="Unassembled WGS sequence"/>
</dbReference>
<sequence>MSIPALKDKGSDRQPSGRHSPDLIRPNLSLRMVLVGKTGAGKSSSGNTILGDRVFRAAKSGSSITKECWKETGEVAGRRITLVDTPGLFDPDISEEELKRELSKCINMTAPGPHAIILTIQLGPFTKEEHLSVEKIRAIFGEEADRYTIILFTHGDELPGTLEEYLSEANKELKDLISRCGERYHVFNNKDMQDRMQVLKFLEKVDCMISANEDQFYTSKIYQDVECSLRTQEEKLRILYEQKLQEKEREMESKFQEEKRKLQEDIDALRESNTEKEQKIRELQRLDEINKTWLIEYKRYYEARLRAVRKEAEQTKISEEVLKHIVSQMKSFSL</sequence>
<dbReference type="PROSITE" id="PS51720">
    <property type="entry name" value="G_AIG1"/>
    <property type="match status" value="1"/>
</dbReference>
<dbReference type="SUPFAM" id="SSF52540">
    <property type="entry name" value="P-loop containing nucleoside triphosphate hydrolases"/>
    <property type="match status" value="1"/>
</dbReference>
<dbReference type="FunFam" id="3.40.50.300:FF:000366">
    <property type="entry name" value="GTPase, IMAP family member 2"/>
    <property type="match status" value="1"/>
</dbReference>
<dbReference type="PANTHER" id="PTHR10903:SF180">
    <property type="entry name" value="GTPASE IMAP FAMILY MEMBER 7-LIKE"/>
    <property type="match status" value="1"/>
</dbReference>
<comment type="similarity">
    <text evidence="1">Belongs to the TRAFAC class TrmE-Era-EngA-EngB-Septin-like GTPase superfamily. AIG1/Toc34/Toc159-like paraseptin GTPase family. IAN subfamily.</text>
</comment>
<dbReference type="Proteomes" id="UP000694621">
    <property type="component" value="Unplaced"/>
</dbReference>
<dbReference type="AlphaFoldDB" id="A0A8B9KMJ5"/>
<keyword evidence="2" id="KW-0547">Nucleotide-binding</keyword>
<dbReference type="Gene3D" id="3.40.50.300">
    <property type="entry name" value="P-loop containing nucleotide triphosphate hydrolases"/>
    <property type="match status" value="1"/>
</dbReference>
<dbReference type="PANTHER" id="PTHR10903">
    <property type="entry name" value="GTPASE, IMAP FAMILY MEMBER-RELATED"/>
    <property type="match status" value="1"/>
</dbReference>
<evidence type="ECO:0000256" key="4">
    <source>
        <dbReference type="SAM" id="Coils"/>
    </source>
</evidence>
<feature type="compositionally biased region" description="Basic and acidic residues" evidence="5">
    <location>
        <begin position="1"/>
        <end position="12"/>
    </location>
</feature>
<reference evidence="8" key="2">
    <citation type="submission" date="2025-05" db="UniProtKB">
        <authorList>
            <consortium name="Ensembl"/>
        </authorList>
    </citation>
    <scope>IDENTIFICATION</scope>
</reference>
<evidence type="ECO:0000313" key="10">
    <source>
        <dbReference type="Proteomes" id="UP000752171"/>
    </source>
</evidence>
<protein>
    <submittedName>
        <fullName evidence="7">GTPase IMAP family member 4-like isoform X1</fullName>
    </submittedName>
    <submittedName>
        <fullName evidence="8">GTPase, IMAP family member 7</fullName>
    </submittedName>
</protein>
<evidence type="ECO:0000256" key="2">
    <source>
        <dbReference type="ARBA" id="ARBA00022741"/>
    </source>
</evidence>
<keyword evidence="4" id="KW-0175">Coiled coil</keyword>
<evidence type="ECO:0000256" key="3">
    <source>
        <dbReference type="ARBA" id="ARBA00023134"/>
    </source>
</evidence>
<evidence type="ECO:0000259" key="6">
    <source>
        <dbReference type="PROSITE" id="PS51720"/>
    </source>
</evidence>
<reference evidence="7 10" key="1">
    <citation type="submission" date="2021-07" db="EMBL/GenBank/DDBJ databases">
        <authorList>
            <person name="Imarazene B."/>
            <person name="Zahm M."/>
            <person name="Klopp C."/>
            <person name="Cabau C."/>
            <person name="Beille S."/>
            <person name="Jouanno E."/>
            <person name="Castinel A."/>
            <person name="Lluch J."/>
            <person name="Gil L."/>
            <person name="Kuchtly C."/>
            <person name="Lopez Roques C."/>
            <person name="Donnadieu C."/>
            <person name="Parrinello H."/>
            <person name="Journot L."/>
            <person name="Du K."/>
            <person name="Schartl M."/>
            <person name="Retaux S."/>
            <person name="Guiguen Y."/>
        </authorList>
    </citation>
    <scope>NUCLEOTIDE SEQUENCE [LARGE SCALE GENOMIC DNA]</scope>
    <source>
        <strain evidence="7">Pach_M1</strain>
        <tissue evidence="7">Testis</tissue>
    </source>
</reference>